<evidence type="ECO:0000313" key="1">
    <source>
        <dbReference type="EMBL" id="ETR67099.1"/>
    </source>
</evidence>
<accession>A0A1V1NWW6</accession>
<proteinExistence type="predicted"/>
<reference evidence="2" key="1">
    <citation type="submission" date="2012-11" db="EMBL/GenBank/DDBJ databases">
        <authorList>
            <person name="Lucero-Rivera Y.E."/>
            <person name="Tovar-Ramirez D."/>
        </authorList>
    </citation>
    <scope>NUCLEOTIDE SEQUENCE [LARGE SCALE GENOMIC DNA]</scope>
    <source>
        <strain evidence="2">Araruama</strain>
    </source>
</reference>
<dbReference type="EMBL" id="ATBP01001559">
    <property type="protein sequence ID" value="ETR67099.1"/>
    <property type="molecule type" value="Genomic_DNA"/>
</dbReference>
<organism evidence="1 2">
    <name type="scientific">Candidatus Magnetoglobus multicellularis str. Araruama</name>
    <dbReference type="NCBI Taxonomy" id="890399"/>
    <lineage>
        <taxon>Bacteria</taxon>
        <taxon>Pseudomonadati</taxon>
        <taxon>Thermodesulfobacteriota</taxon>
        <taxon>Desulfobacteria</taxon>
        <taxon>Desulfobacterales</taxon>
        <taxon>Desulfobacteraceae</taxon>
        <taxon>Candidatus Magnetoglobus</taxon>
    </lineage>
</organism>
<evidence type="ECO:0000313" key="2">
    <source>
        <dbReference type="Proteomes" id="UP000189670"/>
    </source>
</evidence>
<sequence length="75" mass="8754">MKSIELKYPVIVRERQDRFDHSKIFRPPGVETPGGRTFLVGRTFFYPKIYNPLLTFAKRGNEKAINMPGKTIVER</sequence>
<name>A0A1V1NWW6_9BACT</name>
<protein>
    <submittedName>
        <fullName evidence="1">Uncharacterized protein</fullName>
    </submittedName>
</protein>
<gene>
    <name evidence="1" type="ORF">OMM_11953</name>
</gene>
<dbReference type="AlphaFoldDB" id="A0A1V1NWW6"/>
<dbReference type="Proteomes" id="UP000189670">
    <property type="component" value="Unassembled WGS sequence"/>
</dbReference>
<comment type="caution">
    <text evidence="1">The sequence shown here is derived from an EMBL/GenBank/DDBJ whole genome shotgun (WGS) entry which is preliminary data.</text>
</comment>